<dbReference type="EMBL" id="AY714851">
    <property type="protein sequence ID" value="AAU83499.1"/>
    <property type="molecule type" value="Genomic_DNA"/>
</dbReference>
<keyword evidence="7" id="KW-0630">Potassium</keyword>
<evidence type="ECO:0008006" key="15">
    <source>
        <dbReference type="Google" id="ProtNLM"/>
    </source>
</evidence>
<keyword evidence="5 13" id="KW-0812">Transmembrane</keyword>
<comment type="similarity">
    <text evidence="2">Belongs to the TMEM175 family.</text>
</comment>
<evidence type="ECO:0000256" key="8">
    <source>
        <dbReference type="ARBA" id="ARBA00022989"/>
    </source>
</evidence>
<keyword evidence="4" id="KW-0633">Potassium transport</keyword>
<dbReference type="GO" id="GO:0015252">
    <property type="term" value="F:proton channel activity"/>
    <property type="evidence" value="ECO:0007669"/>
    <property type="project" value="InterPro"/>
</dbReference>
<dbReference type="GO" id="GO:0005267">
    <property type="term" value="F:potassium channel activity"/>
    <property type="evidence" value="ECO:0007669"/>
    <property type="project" value="UniProtKB-KW"/>
</dbReference>
<dbReference type="AlphaFoldDB" id="Q64AS8"/>
<evidence type="ECO:0000313" key="14">
    <source>
        <dbReference type="EMBL" id="AAU83499.1"/>
    </source>
</evidence>
<name>Q64AS8_UNCAG</name>
<keyword evidence="8 13" id="KW-1133">Transmembrane helix</keyword>
<evidence type="ECO:0000256" key="12">
    <source>
        <dbReference type="ARBA" id="ARBA00034430"/>
    </source>
</evidence>
<dbReference type="PANTHER" id="PTHR31462:SF5">
    <property type="entry name" value="ENDOSOMAL_LYSOSOMAL PROTON CHANNEL TMEM175"/>
    <property type="match status" value="1"/>
</dbReference>
<evidence type="ECO:0000256" key="10">
    <source>
        <dbReference type="ARBA" id="ARBA00023136"/>
    </source>
</evidence>
<evidence type="ECO:0000256" key="4">
    <source>
        <dbReference type="ARBA" id="ARBA00022538"/>
    </source>
</evidence>
<evidence type="ECO:0000256" key="5">
    <source>
        <dbReference type="ARBA" id="ARBA00022692"/>
    </source>
</evidence>
<feature type="transmembrane region" description="Helical" evidence="13">
    <location>
        <begin position="61"/>
        <end position="79"/>
    </location>
</feature>
<organism evidence="14">
    <name type="scientific">Uncultured archaeon GZfos26G2</name>
    <dbReference type="NCBI Taxonomy" id="3386331"/>
    <lineage>
        <taxon>Archaea</taxon>
        <taxon>Methanobacteriati</taxon>
        <taxon>Methanobacteriota</taxon>
        <taxon>Stenosarchaea group</taxon>
        <taxon>Methanomicrobia</taxon>
        <taxon>Candidatus Methanophagales</taxon>
        <taxon>Candidatus Methanophagaceae</taxon>
        <taxon>Candidatus Methanophaga</taxon>
    </lineage>
</organism>
<comment type="subcellular location">
    <subcellularLocation>
        <location evidence="1">Membrane</location>
        <topology evidence="1">Multi-pass membrane protein</topology>
    </subcellularLocation>
</comment>
<evidence type="ECO:0000256" key="3">
    <source>
        <dbReference type="ARBA" id="ARBA00022448"/>
    </source>
</evidence>
<dbReference type="Pfam" id="PF06736">
    <property type="entry name" value="TMEM175"/>
    <property type="match status" value="1"/>
</dbReference>
<evidence type="ECO:0000256" key="13">
    <source>
        <dbReference type="SAM" id="Phobius"/>
    </source>
</evidence>
<keyword evidence="9" id="KW-0406">Ion transport</keyword>
<feature type="transmembrane region" description="Helical" evidence="13">
    <location>
        <begin position="165"/>
        <end position="184"/>
    </location>
</feature>
<keyword evidence="10 13" id="KW-0472">Membrane</keyword>
<dbReference type="PANTHER" id="PTHR31462">
    <property type="entry name" value="ENDOSOMAL/LYSOSOMAL POTASSIUM CHANNEL TMEM175"/>
    <property type="match status" value="1"/>
</dbReference>
<evidence type="ECO:0000256" key="2">
    <source>
        <dbReference type="ARBA" id="ARBA00006920"/>
    </source>
</evidence>
<keyword evidence="11" id="KW-0407">Ion channel</keyword>
<evidence type="ECO:0000256" key="7">
    <source>
        <dbReference type="ARBA" id="ARBA00022958"/>
    </source>
</evidence>
<accession>Q64AS8</accession>
<protein>
    <recommendedName>
        <fullName evidence="15">Integral membrane protein</fullName>
    </recommendedName>
</protein>
<comment type="catalytic activity">
    <reaction evidence="12">
        <text>K(+)(in) = K(+)(out)</text>
        <dbReference type="Rhea" id="RHEA:29463"/>
        <dbReference type="ChEBI" id="CHEBI:29103"/>
    </reaction>
</comment>
<proteinExistence type="inferred from homology"/>
<feature type="transmembrane region" description="Helical" evidence="13">
    <location>
        <begin position="91"/>
        <end position="113"/>
    </location>
</feature>
<dbReference type="InterPro" id="IPR010617">
    <property type="entry name" value="TMEM175-like"/>
</dbReference>
<gene>
    <name evidence="14" type="ORF">GZ29E12_11</name>
</gene>
<keyword evidence="6" id="KW-0631">Potassium channel</keyword>
<feature type="transmembrane region" description="Helical" evidence="13">
    <location>
        <begin position="125"/>
        <end position="144"/>
    </location>
</feature>
<keyword evidence="3" id="KW-0813">Transport</keyword>
<dbReference type="GO" id="GO:0016020">
    <property type="term" value="C:membrane"/>
    <property type="evidence" value="ECO:0007669"/>
    <property type="project" value="UniProtKB-SubCell"/>
</dbReference>
<reference evidence="14" key="1">
    <citation type="journal article" date="2004" name="Science">
        <title>Reverse methanogenesis: testing the hypothesis with environmental genomics.</title>
        <authorList>
            <person name="Hallam S.J."/>
            <person name="Putnam N."/>
            <person name="Preston C.M."/>
            <person name="Detter J.C."/>
            <person name="Rokhsar D."/>
            <person name="Richardson P.M."/>
            <person name="DeLong E.F."/>
        </authorList>
    </citation>
    <scope>NUCLEOTIDE SEQUENCE</scope>
</reference>
<reference evidence="14" key="2">
    <citation type="submission" date="2004-08" db="EMBL/GenBank/DDBJ databases">
        <authorList>
            <person name="Putnam N."/>
            <person name="Detter J.C."/>
            <person name="Richardson P.M."/>
            <person name="Rokhsar D."/>
        </authorList>
    </citation>
    <scope>NUCLEOTIDE SEQUENCE</scope>
</reference>
<evidence type="ECO:0000256" key="1">
    <source>
        <dbReference type="ARBA" id="ARBA00004141"/>
    </source>
</evidence>
<evidence type="ECO:0000256" key="11">
    <source>
        <dbReference type="ARBA" id="ARBA00023303"/>
    </source>
</evidence>
<feature type="transmembrane region" description="Helical" evidence="13">
    <location>
        <begin position="19"/>
        <end position="37"/>
    </location>
</feature>
<sequence>MTESDTSGLGMTTHRIENLADGIFSIAMTLLVLSLALPETRTDLTLTVELQDLLFGQTHKFFNYALSFILLAIFWVIQHDQFHFIKRTDRIHLWLNIISFMFVALIPFSTSLIGNYPDETIAKLFFDANLFILGIFSSLNWLYATKGYRLVDRSLDPRRIAIGKMRSAIIPLIALLAMGLSVITPQWSSWVYLLIPAILAYLLFRYTLK</sequence>
<evidence type="ECO:0000256" key="9">
    <source>
        <dbReference type="ARBA" id="ARBA00023065"/>
    </source>
</evidence>
<evidence type="ECO:0000256" key="6">
    <source>
        <dbReference type="ARBA" id="ARBA00022826"/>
    </source>
</evidence>
<feature type="transmembrane region" description="Helical" evidence="13">
    <location>
        <begin position="190"/>
        <end position="208"/>
    </location>
</feature>